<accession>A0A7C8YG46</accession>
<dbReference type="AlphaFoldDB" id="A0A7C8YG46"/>
<organism evidence="1">
    <name type="scientific">Opuntia streptacantha</name>
    <name type="common">Prickly pear cactus</name>
    <name type="synonym">Opuntia cardona</name>
    <dbReference type="NCBI Taxonomy" id="393608"/>
    <lineage>
        <taxon>Eukaryota</taxon>
        <taxon>Viridiplantae</taxon>
        <taxon>Streptophyta</taxon>
        <taxon>Embryophyta</taxon>
        <taxon>Tracheophyta</taxon>
        <taxon>Spermatophyta</taxon>
        <taxon>Magnoliopsida</taxon>
        <taxon>eudicotyledons</taxon>
        <taxon>Gunneridae</taxon>
        <taxon>Pentapetalae</taxon>
        <taxon>Caryophyllales</taxon>
        <taxon>Cactineae</taxon>
        <taxon>Cactaceae</taxon>
        <taxon>Opuntioideae</taxon>
        <taxon>Opuntia</taxon>
    </lineage>
</organism>
<protein>
    <submittedName>
        <fullName evidence="1">Uncharacterized protein</fullName>
    </submittedName>
</protein>
<dbReference type="EMBL" id="GISG01014800">
    <property type="protein sequence ID" value="MBA4617110.1"/>
    <property type="molecule type" value="Transcribed_RNA"/>
</dbReference>
<sequence>MRWFSFCSNVHLMMQCIQDNMLCSAVVSKFYPLIPKEFSHFLSVIYHSDFPWYGSVSLANFSHHLCADEEGNYFHHQVYYHLFGEGCPPFILREGRGCVPVFSWWVAKIICGKANSKGAFCSMTCVAFSIKSPGATVMVGYHAMFMMAHFSIYEVPLVCRHIKSLSPNLPKSIPSLRHRQGNLFTLET</sequence>
<reference evidence="1" key="2">
    <citation type="submission" date="2020-07" db="EMBL/GenBank/DDBJ databases">
        <authorList>
            <person name="Vera ALvarez R."/>
            <person name="Arias-Moreno D.M."/>
            <person name="Jimenez-Jacinto V."/>
            <person name="Jimenez-Bremont J.F."/>
            <person name="Swaminathan K."/>
            <person name="Moose S.P."/>
            <person name="Guerrero-Gonzalez M.L."/>
            <person name="Marino-Ramirez L."/>
            <person name="Landsman D."/>
            <person name="Rodriguez-Kessler M."/>
            <person name="Delgado-Sanchez P."/>
        </authorList>
    </citation>
    <scope>NUCLEOTIDE SEQUENCE</scope>
    <source>
        <tissue evidence="1">Cladode</tissue>
    </source>
</reference>
<name>A0A7C8YG46_OPUST</name>
<reference evidence="1" key="1">
    <citation type="journal article" date="2013" name="J. Plant Res.">
        <title>Effect of fungi and light on seed germination of three Opuntia species from semiarid lands of central Mexico.</title>
        <authorList>
            <person name="Delgado-Sanchez P."/>
            <person name="Jimenez-Bremont J.F."/>
            <person name="Guerrero-Gonzalez Mde L."/>
            <person name="Flores J."/>
        </authorList>
    </citation>
    <scope>NUCLEOTIDE SEQUENCE</scope>
    <source>
        <tissue evidence="1">Cladode</tissue>
    </source>
</reference>
<evidence type="ECO:0000313" key="1">
    <source>
        <dbReference type="EMBL" id="MBA4617110.1"/>
    </source>
</evidence>
<proteinExistence type="predicted"/>